<dbReference type="EMBL" id="VEPZ02001479">
    <property type="protein sequence ID" value="KAE8671180.1"/>
    <property type="molecule type" value="Genomic_DNA"/>
</dbReference>
<evidence type="ECO:0000256" key="2">
    <source>
        <dbReference type="ARBA" id="ARBA00010869"/>
    </source>
</evidence>
<dbReference type="GO" id="GO:0000287">
    <property type="term" value="F:magnesium ion binding"/>
    <property type="evidence" value="ECO:0007669"/>
    <property type="project" value="TreeGrafter"/>
</dbReference>
<dbReference type="PANTHER" id="PTHR43050:SF1">
    <property type="entry name" value="SERINE RACEMASE"/>
    <property type="match status" value="1"/>
</dbReference>
<comment type="cofactor">
    <cofactor evidence="1">
        <name>pyridoxal 5'-phosphate</name>
        <dbReference type="ChEBI" id="CHEBI:597326"/>
    </cofactor>
</comment>
<evidence type="ECO:0000313" key="6">
    <source>
        <dbReference type="Proteomes" id="UP000436088"/>
    </source>
</evidence>
<dbReference type="GO" id="GO:0008721">
    <property type="term" value="F:D-serine ammonia-lyase activity"/>
    <property type="evidence" value="ECO:0007669"/>
    <property type="project" value="TreeGrafter"/>
</dbReference>
<evidence type="ECO:0000259" key="4">
    <source>
        <dbReference type="Pfam" id="PF00291"/>
    </source>
</evidence>
<name>A0A6A2XMW1_HIBSY</name>
<dbReference type="Gene3D" id="3.40.50.1100">
    <property type="match status" value="1"/>
</dbReference>
<evidence type="ECO:0000256" key="3">
    <source>
        <dbReference type="ARBA" id="ARBA00022898"/>
    </source>
</evidence>
<accession>A0A6A2XMW1</accession>
<feature type="domain" description="Tryptophan synthase beta chain-like PALP" evidence="4">
    <location>
        <begin position="54"/>
        <end position="136"/>
    </location>
</feature>
<dbReference type="PANTHER" id="PTHR43050">
    <property type="entry name" value="SERINE / THREONINE RACEMASE FAMILY MEMBER"/>
    <property type="match status" value="1"/>
</dbReference>
<dbReference type="GO" id="GO:0030170">
    <property type="term" value="F:pyridoxal phosphate binding"/>
    <property type="evidence" value="ECO:0007669"/>
    <property type="project" value="TreeGrafter"/>
</dbReference>
<dbReference type="GO" id="GO:0018114">
    <property type="term" value="F:threonine racemase activity"/>
    <property type="evidence" value="ECO:0007669"/>
    <property type="project" value="TreeGrafter"/>
</dbReference>
<dbReference type="GO" id="GO:0070179">
    <property type="term" value="P:D-serine biosynthetic process"/>
    <property type="evidence" value="ECO:0007669"/>
    <property type="project" value="TreeGrafter"/>
</dbReference>
<dbReference type="GO" id="GO:0005524">
    <property type="term" value="F:ATP binding"/>
    <property type="evidence" value="ECO:0007669"/>
    <property type="project" value="TreeGrafter"/>
</dbReference>
<dbReference type="AlphaFoldDB" id="A0A6A2XMW1"/>
<dbReference type="InterPro" id="IPR001926">
    <property type="entry name" value="TrpB-like_PALP"/>
</dbReference>
<dbReference type="GO" id="GO:0003941">
    <property type="term" value="F:L-serine ammonia-lyase activity"/>
    <property type="evidence" value="ECO:0007669"/>
    <property type="project" value="TreeGrafter"/>
</dbReference>
<keyword evidence="3" id="KW-0663">Pyridoxal phosphate</keyword>
<organism evidence="5 6">
    <name type="scientific">Hibiscus syriacus</name>
    <name type="common">Rose of Sharon</name>
    <dbReference type="NCBI Taxonomy" id="106335"/>
    <lineage>
        <taxon>Eukaryota</taxon>
        <taxon>Viridiplantae</taxon>
        <taxon>Streptophyta</taxon>
        <taxon>Embryophyta</taxon>
        <taxon>Tracheophyta</taxon>
        <taxon>Spermatophyta</taxon>
        <taxon>Magnoliopsida</taxon>
        <taxon>eudicotyledons</taxon>
        <taxon>Gunneridae</taxon>
        <taxon>Pentapetalae</taxon>
        <taxon>rosids</taxon>
        <taxon>malvids</taxon>
        <taxon>Malvales</taxon>
        <taxon>Malvaceae</taxon>
        <taxon>Malvoideae</taxon>
        <taxon>Hibiscus</taxon>
    </lineage>
</organism>
<gene>
    <name evidence="5" type="ORF">F3Y22_tig00111989pilonHSYRG00079</name>
</gene>
<proteinExistence type="inferred from homology"/>
<dbReference type="SUPFAM" id="SSF53686">
    <property type="entry name" value="Tryptophan synthase beta subunit-like PLP-dependent enzymes"/>
    <property type="match status" value="1"/>
</dbReference>
<keyword evidence="6" id="KW-1185">Reference proteome</keyword>
<sequence>MEVNKEKYSAYLLCQTSTCTYHFFVHRTPVMTLESLDAISGRKLFFKCECFRKGSKCAAQSKATGTTVTLLETNMVADGLRAFLGELTWPVVHDLVDGIITVDDTEIIDAMRLCYEILKVAVEPSGAIGLAAVLSDSFRRNPAWKDCNQIGIILLGGNLDLEVLWIHFENVVLEFSILRNPLKCFPSLKPVKNNRTTVDRTIALEPS</sequence>
<dbReference type="Pfam" id="PF00291">
    <property type="entry name" value="PALP"/>
    <property type="match status" value="1"/>
</dbReference>
<reference evidence="5" key="1">
    <citation type="submission" date="2019-09" db="EMBL/GenBank/DDBJ databases">
        <title>Draft genome information of white flower Hibiscus syriacus.</title>
        <authorList>
            <person name="Kim Y.-M."/>
        </authorList>
    </citation>
    <scope>NUCLEOTIDE SEQUENCE [LARGE SCALE GENOMIC DNA]</scope>
    <source>
        <strain evidence="5">YM2019G1</strain>
    </source>
</reference>
<protein>
    <submittedName>
        <fullName evidence="5">Serine racemase</fullName>
    </submittedName>
</protein>
<dbReference type="Proteomes" id="UP000436088">
    <property type="component" value="Unassembled WGS sequence"/>
</dbReference>
<comment type="similarity">
    <text evidence="2">Belongs to the serine/threonine dehydratase family.</text>
</comment>
<dbReference type="InterPro" id="IPR036052">
    <property type="entry name" value="TrpB-like_PALP_sf"/>
</dbReference>
<comment type="caution">
    <text evidence="5">The sequence shown here is derived from an EMBL/GenBank/DDBJ whole genome shotgun (WGS) entry which is preliminary data.</text>
</comment>
<evidence type="ECO:0000313" key="5">
    <source>
        <dbReference type="EMBL" id="KAE8671180.1"/>
    </source>
</evidence>
<evidence type="ECO:0000256" key="1">
    <source>
        <dbReference type="ARBA" id="ARBA00001933"/>
    </source>
</evidence>
<dbReference type="GO" id="GO:0030378">
    <property type="term" value="F:serine racemase activity"/>
    <property type="evidence" value="ECO:0007669"/>
    <property type="project" value="TreeGrafter"/>
</dbReference>